<dbReference type="InterPro" id="IPR008930">
    <property type="entry name" value="Terpenoid_cyclase/PrenylTrfase"/>
</dbReference>
<dbReference type="GO" id="GO:0004866">
    <property type="term" value="F:endopeptidase inhibitor activity"/>
    <property type="evidence" value="ECO:0007669"/>
    <property type="project" value="InterPro"/>
</dbReference>
<dbReference type="Gene3D" id="2.60.40.10">
    <property type="entry name" value="Immunoglobulins"/>
    <property type="match status" value="2"/>
</dbReference>
<dbReference type="InterPro" id="IPR001599">
    <property type="entry name" value="Macroglobln_a2"/>
</dbReference>
<feature type="chain" id="PRO_5030618988" description="Alpha-2-macroglobulin family protein" evidence="3">
    <location>
        <begin position="24"/>
        <end position="1540"/>
    </location>
</feature>
<evidence type="ECO:0000256" key="3">
    <source>
        <dbReference type="SAM" id="SignalP"/>
    </source>
</evidence>
<accession>A0A7W9STH3</accession>
<dbReference type="Pfam" id="PF07703">
    <property type="entry name" value="A2M_BRD"/>
    <property type="match status" value="1"/>
</dbReference>
<comment type="caution">
    <text evidence="6">The sequence shown here is derived from an EMBL/GenBank/DDBJ whole genome shotgun (WGS) entry which is preliminary data.</text>
</comment>
<keyword evidence="7" id="KW-1185">Reference proteome</keyword>
<dbReference type="PANTHER" id="PTHR40094:SF1">
    <property type="entry name" value="UBIQUITIN DOMAIN-CONTAINING PROTEIN"/>
    <property type="match status" value="1"/>
</dbReference>
<dbReference type="GO" id="GO:0030246">
    <property type="term" value="F:carbohydrate binding"/>
    <property type="evidence" value="ECO:0007669"/>
    <property type="project" value="InterPro"/>
</dbReference>
<dbReference type="Pfam" id="PF17973">
    <property type="entry name" value="bMG10"/>
    <property type="match status" value="1"/>
</dbReference>
<dbReference type="Gene3D" id="2.60.40.1930">
    <property type="match status" value="1"/>
</dbReference>
<feature type="region of interest" description="Disordered" evidence="2">
    <location>
        <begin position="493"/>
        <end position="560"/>
    </location>
</feature>
<dbReference type="Pfam" id="PF13620">
    <property type="entry name" value="CarboxypepD_reg"/>
    <property type="match status" value="1"/>
</dbReference>
<feature type="signal peptide" evidence="3">
    <location>
        <begin position="1"/>
        <end position="23"/>
    </location>
</feature>
<evidence type="ECO:0000313" key="7">
    <source>
        <dbReference type="Proteomes" id="UP000520814"/>
    </source>
</evidence>
<dbReference type="SUPFAM" id="SSF48239">
    <property type="entry name" value="Terpenoid cyclases/Protein prenyltransferases"/>
    <property type="match status" value="1"/>
</dbReference>
<dbReference type="Proteomes" id="UP000520814">
    <property type="component" value="Unassembled WGS sequence"/>
</dbReference>
<dbReference type="SMART" id="SM01360">
    <property type="entry name" value="A2M"/>
    <property type="match status" value="1"/>
</dbReference>
<dbReference type="SUPFAM" id="SSF49373">
    <property type="entry name" value="Invasin/intimin cell-adhesion fragments"/>
    <property type="match status" value="1"/>
</dbReference>
<dbReference type="RefSeq" id="WP_184199017.1">
    <property type="nucleotide sequence ID" value="NZ_JACHGW010000003.1"/>
</dbReference>
<evidence type="ECO:0000259" key="4">
    <source>
        <dbReference type="SMART" id="SM01359"/>
    </source>
</evidence>
<reference evidence="6 7" key="1">
    <citation type="submission" date="2020-08" db="EMBL/GenBank/DDBJ databases">
        <title>Genomic Encyclopedia of Type Strains, Phase IV (KMG-IV): sequencing the most valuable type-strain genomes for metagenomic binning, comparative biology and taxonomic classification.</title>
        <authorList>
            <person name="Goeker M."/>
        </authorList>
    </citation>
    <scope>NUCLEOTIDE SEQUENCE [LARGE SCALE GENOMIC DNA]</scope>
    <source>
        <strain evidence="6 7">DSM 23562</strain>
    </source>
</reference>
<dbReference type="InterPro" id="IPR008964">
    <property type="entry name" value="Invasin/intimin_cell_adhesion"/>
</dbReference>
<evidence type="ECO:0000259" key="5">
    <source>
        <dbReference type="SMART" id="SM01360"/>
    </source>
</evidence>
<feature type="domain" description="Alpha-2-macroglobulin" evidence="5">
    <location>
        <begin position="896"/>
        <end position="986"/>
    </location>
</feature>
<dbReference type="InterPro" id="IPR002890">
    <property type="entry name" value="MG2"/>
</dbReference>
<dbReference type="Gene3D" id="1.50.10.20">
    <property type="match status" value="1"/>
</dbReference>
<dbReference type="Pfam" id="PF01835">
    <property type="entry name" value="MG2"/>
    <property type="match status" value="1"/>
</dbReference>
<keyword evidence="3" id="KW-0732">Signal</keyword>
<dbReference type="InterPro" id="IPR013784">
    <property type="entry name" value="Carb-bd-like_fold"/>
</dbReference>
<name>A0A7W9STH3_ARMRO</name>
<evidence type="ECO:0000313" key="6">
    <source>
        <dbReference type="EMBL" id="MBB6051644.1"/>
    </source>
</evidence>
<evidence type="ECO:0000256" key="2">
    <source>
        <dbReference type="SAM" id="MobiDB-lite"/>
    </source>
</evidence>
<organism evidence="6 7">
    <name type="scientific">Armatimonas rosea</name>
    <dbReference type="NCBI Taxonomy" id="685828"/>
    <lineage>
        <taxon>Bacteria</taxon>
        <taxon>Bacillati</taxon>
        <taxon>Armatimonadota</taxon>
        <taxon>Armatimonadia</taxon>
        <taxon>Armatimonadales</taxon>
        <taxon>Armatimonadaceae</taxon>
        <taxon>Armatimonas</taxon>
    </lineage>
</organism>
<dbReference type="Pfam" id="PF00207">
    <property type="entry name" value="A2M"/>
    <property type="match status" value="1"/>
</dbReference>
<gene>
    <name evidence="6" type="ORF">HNQ39_003454</name>
</gene>
<dbReference type="EMBL" id="JACHGW010000003">
    <property type="protein sequence ID" value="MBB6051644.1"/>
    <property type="molecule type" value="Genomic_DNA"/>
</dbReference>
<sequence length="1540" mass="167213">MKTALAPTLAVLLILLGFGALFAQSEPVGTVDGTVTFATTKKPFADATVVLVPEAESDRRRWRAHTDSRGHFSLSHIPVGTYSLSPQAQHHHGTVKDLQVREATTTHTEPALEPNGAALELTYTQQRTFGTHETPTLALTGLGSAGEKIGVSLYRARLSEVLSKPERAEALGRIGNAWSEATSTLPTALKPLCTTPIVENQEAISRVDREGFFTLRLPLRGLEKKPGLYFARLTHAKQTVWSWVQLTDTALVTHYSPSDKSLLAFVVDIERGTPRAGARVQQFLAGSVVAESTTDAQGLATLRGVTASGSATLARVGDDETMIYEARGAQEDDHEALVGHTITDRPLYRPGQTVHYKTILRRPTPGNATAYRLPAGEPAVVTLTDPNGLELQKETKTVTASGAVIGEFTVNPEGQTGFYDLKVEVAGKRHLQSIEIASYRKPEFSVSVTPKQLRLLRSGRLDATIAATYYFGAPVANAKVRWSLTRETDWSADYDNTGWPGMEEDLAGEDYGSGSLVADGEGRLDDTGHLSLSLPTEPEKPEPKEEAEDSDEPTRPHFPAQTERYKLTAYVTDNAEREVEQSADVSVTAADVKVALTPEGYLARAGQPTRLFITVRDHEGKAVANAPVTLRVEHQEKKGPVAVMAPLTGKSGEDGRTTLTITLPKSGDIDLIATARDSAGREAQTHQTLWVTPRDEVAEDSTRLAGLTLATDKRSYAPGETAQVVIGAAETGQTVLLTIEGERLYKAIAVPVRQSVTRIAVPVLEEYGPNVSLGAVYVAHKQLQQTETPLRVTLPRKTLSIALTPDKPQYEPGQPARFEVAVTDSAGKPVATELALSVADEAIYALKEDDSKALRKAFYPHRTSDVRTRHSFEILYLAGDGKDGIKVKTREKFVDTAYWNPEVRTNAEGKATVTFPLPDNLTTWRAVAHAVSDQTAVGYARAKILVNRPFFVRLDMPRFVVEGDQVKLTGLVHNNSGQSQTAHLRLKAAGLSEPEKTLTVATGTIGEATWSWTVPGGMPESTELILEGWTETRLTDGVKLPLTVRPFARETVTNYGFDPQGALALTVPEGAIAERSSLTVRIAPSLKTTITEATDYLRKYPYGCVEQTVSRFVPLIAAGVADKALVAEGVLHLAGMQQGDKGWGWWYRDNFDLWHTAYAVWGLAEARDAGYAVPDELLTRGTKPLWALLEAPLTPVPDTAFALYAASRVDPARARALAPALLHRFGEPSAKRADTLAWLVLFCKSAGLDPLAYATALEKKAVVDGAFAHWGDGSERTTTALALRALLTTLPQSPVLSKATTYLLSTQTESYFGNTRDTAFVISTLCLLPESNNASVAPSLTLNGKPIPLAPRGKLREATIPATALQPRSNTLQATGGYAIATLRQTTRTETLAPLDAKGLKIRREYVRLASGPKGLLPEAASTSFPQGETVRVRLIVEATQAQEFVLLEDRFPAGFEPNARGTLEEDDTYGSWNFWYSHIDVRDDRVALFARHLAPGKHVYEYHLRAQTRGKSHALPSAVTPMYSANVRAESAGEVLEIR</sequence>
<dbReference type="Gene3D" id="2.60.40.1120">
    <property type="entry name" value="Carboxypeptidase-like, regulatory domain"/>
    <property type="match status" value="1"/>
</dbReference>
<dbReference type="Gene3D" id="2.20.130.20">
    <property type="match status" value="1"/>
</dbReference>
<comment type="similarity">
    <text evidence="1">Belongs to the protease inhibitor I39 (alpha-2-macroglobulin) family. Bacterial alpha-2-macroglobulin subfamily.</text>
</comment>
<protein>
    <recommendedName>
        <fullName evidence="8">Alpha-2-macroglobulin family protein</fullName>
    </recommendedName>
</protein>
<dbReference type="InterPro" id="IPR011625">
    <property type="entry name" value="A2M_N_BRD"/>
</dbReference>
<dbReference type="InterPro" id="IPR051802">
    <property type="entry name" value="YfhM-like"/>
</dbReference>
<dbReference type="InterPro" id="IPR041246">
    <property type="entry name" value="Bact_MG10"/>
</dbReference>
<dbReference type="InterPro" id="IPR013783">
    <property type="entry name" value="Ig-like_fold"/>
</dbReference>
<feature type="domain" description="Alpha-2-macroglobulin bait region" evidence="4">
    <location>
        <begin position="707"/>
        <end position="846"/>
    </location>
</feature>
<proteinExistence type="inferred from homology"/>
<evidence type="ECO:0008006" key="8">
    <source>
        <dbReference type="Google" id="ProtNLM"/>
    </source>
</evidence>
<evidence type="ECO:0000256" key="1">
    <source>
        <dbReference type="ARBA" id="ARBA00010556"/>
    </source>
</evidence>
<dbReference type="PANTHER" id="PTHR40094">
    <property type="entry name" value="ALPHA-2-MACROGLOBULIN HOMOLOG"/>
    <property type="match status" value="1"/>
</dbReference>
<dbReference type="SMART" id="SM01359">
    <property type="entry name" value="A2M_N_2"/>
    <property type="match status" value="1"/>
</dbReference>
<dbReference type="InterPro" id="IPR047565">
    <property type="entry name" value="Alpha-macroglob_thiol-ester_cl"/>
</dbReference>
<dbReference type="SMART" id="SM01419">
    <property type="entry name" value="Thiol-ester_cl"/>
    <property type="match status" value="1"/>
</dbReference>
<dbReference type="SUPFAM" id="SSF49452">
    <property type="entry name" value="Starch-binding domain-like"/>
    <property type="match status" value="1"/>
</dbReference>